<reference evidence="1" key="1">
    <citation type="submission" date="2018-02" db="EMBL/GenBank/DDBJ databases">
        <title>Rhizophora mucronata_Transcriptome.</title>
        <authorList>
            <person name="Meera S.P."/>
            <person name="Sreeshan A."/>
            <person name="Augustine A."/>
        </authorList>
    </citation>
    <scope>NUCLEOTIDE SEQUENCE</scope>
    <source>
        <tissue evidence="1">Leaf</tissue>
    </source>
</reference>
<organism evidence="1">
    <name type="scientific">Rhizophora mucronata</name>
    <name type="common">Asiatic mangrove</name>
    <dbReference type="NCBI Taxonomy" id="61149"/>
    <lineage>
        <taxon>Eukaryota</taxon>
        <taxon>Viridiplantae</taxon>
        <taxon>Streptophyta</taxon>
        <taxon>Embryophyta</taxon>
        <taxon>Tracheophyta</taxon>
        <taxon>Spermatophyta</taxon>
        <taxon>Magnoliopsida</taxon>
        <taxon>eudicotyledons</taxon>
        <taxon>Gunneridae</taxon>
        <taxon>Pentapetalae</taxon>
        <taxon>rosids</taxon>
        <taxon>fabids</taxon>
        <taxon>Malpighiales</taxon>
        <taxon>Rhizophoraceae</taxon>
        <taxon>Rhizophora</taxon>
    </lineage>
</organism>
<protein>
    <submittedName>
        <fullName evidence="1">Uncharacterized protein</fullName>
    </submittedName>
</protein>
<evidence type="ECO:0000313" key="1">
    <source>
        <dbReference type="EMBL" id="MBX54104.1"/>
    </source>
</evidence>
<dbReference type="EMBL" id="GGEC01073620">
    <property type="protein sequence ID" value="MBX54104.1"/>
    <property type="molecule type" value="Transcribed_RNA"/>
</dbReference>
<proteinExistence type="predicted"/>
<dbReference type="AlphaFoldDB" id="A0A2P2PH48"/>
<accession>A0A2P2PH48</accession>
<sequence length="66" mass="7917">MACKNLLAVRNWVIDHYLGLYVKQRHSMCWTRGLYLWETTNIYILFSSPQTICVSAELHFFFVFLQ</sequence>
<name>A0A2P2PH48_RHIMU</name>